<dbReference type="RefSeq" id="WP_162444154.1">
    <property type="nucleotide sequence ID" value="NZ_CP048222.1"/>
</dbReference>
<dbReference type="AlphaFoldDB" id="A0A6C0GJB7"/>
<proteinExistence type="predicted"/>
<feature type="signal peptide" evidence="1">
    <location>
        <begin position="1"/>
        <end position="22"/>
    </location>
</feature>
<dbReference type="Pfam" id="PF14092">
    <property type="entry name" value="DUF4270"/>
    <property type="match status" value="1"/>
</dbReference>
<keyword evidence="1" id="KW-0732">Signal</keyword>
<gene>
    <name evidence="2" type="ORF">GXP67_16555</name>
</gene>
<dbReference type="Proteomes" id="UP000480178">
    <property type="component" value="Chromosome"/>
</dbReference>
<evidence type="ECO:0000313" key="2">
    <source>
        <dbReference type="EMBL" id="QHT68136.1"/>
    </source>
</evidence>
<evidence type="ECO:0000256" key="1">
    <source>
        <dbReference type="SAM" id="SignalP"/>
    </source>
</evidence>
<dbReference type="InterPro" id="IPR025366">
    <property type="entry name" value="DUF4270"/>
</dbReference>
<evidence type="ECO:0000313" key="3">
    <source>
        <dbReference type="Proteomes" id="UP000480178"/>
    </source>
</evidence>
<reference evidence="2 3" key="1">
    <citation type="submission" date="2020-01" db="EMBL/GenBank/DDBJ databases">
        <authorList>
            <person name="Kim M.K."/>
        </authorList>
    </citation>
    <scope>NUCLEOTIDE SEQUENCE [LARGE SCALE GENOMIC DNA]</scope>
    <source>
        <strain evidence="2 3">172606-1</strain>
    </source>
</reference>
<dbReference type="KEGG" id="rhoz:GXP67_16555"/>
<name>A0A6C0GJB7_9BACT</name>
<sequence>MNFLIKRIAFFALLSFAFFSCEDPKDIGLDLQPENQNFGVLFTEDLDVQTTTILVDSVRTHRSPYFLAGRYQDPVLGTITAKSFLQVRYSSIDSTLNLGTSLTFDSLVLILDYEYDYGNTGQAQNLFVHRLTDSLRRKVYYNYDKLPYESTPVGSLNFVANTKRDTLRFRLSNELGNQLMSFAGKSEAEFFSSFYGLALMGGETDNGAVIAPIITASSTATVLRLYYHNSASADQKTYEFFLDGLNFNHIQSERTGVLAGLQNPYDALPSANAGELSYVQAGIGLMTKVEFPDIKKLIEKGNIGINRAELVIAPVDGTVVNAATPPPVLTLYGTGTDNKLVSDSAIRYIPLEGDFTRGIPNIANYNSTKKTYTFSINQYINNLLYQPSATNGLFLSLPSVGFLTIAANSNNTFSLPANTPYYERSVDRLVIGSRKHPTNPIKLRVYYTLVDSQ</sequence>
<accession>A0A6C0GJB7</accession>
<organism evidence="2 3">
    <name type="scientific">Rhodocytophaga rosea</name>
    <dbReference type="NCBI Taxonomy" id="2704465"/>
    <lineage>
        <taxon>Bacteria</taxon>
        <taxon>Pseudomonadati</taxon>
        <taxon>Bacteroidota</taxon>
        <taxon>Cytophagia</taxon>
        <taxon>Cytophagales</taxon>
        <taxon>Rhodocytophagaceae</taxon>
        <taxon>Rhodocytophaga</taxon>
    </lineage>
</organism>
<protein>
    <submittedName>
        <fullName evidence="2">DUF4270 domain-containing protein</fullName>
    </submittedName>
</protein>
<keyword evidence="3" id="KW-1185">Reference proteome</keyword>
<feature type="chain" id="PRO_5025493589" evidence="1">
    <location>
        <begin position="23"/>
        <end position="453"/>
    </location>
</feature>
<dbReference type="EMBL" id="CP048222">
    <property type="protein sequence ID" value="QHT68136.1"/>
    <property type="molecule type" value="Genomic_DNA"/>
</dbReference>
<dbReference type="PROSITE" id="PS51257">
    <property type="entry name" value="PROKAR_LIPOPROTEIN"/>
    <property type="match status" value="1"/>
</dbReference>